<dbReference type="PANTHER" id="PTHR42964">
    <property type="entry name" value="ENOYL-COA HYDRATASE"/>
    <property type="match status" value="1"/>
</dbReference>
<dbReference type="Pfam" id="PF00378">
    <property type="entry name" value="ECH_1"/>
    <property type="match status" value="1"/>
</dbReference>
<dbReference type="InterPro" id="IPR014748">
    <property type="entry name" value="Enoyl-CoA_hydra_C"/>
</dbReference>
<comment type="caution">
    <text evidence="2">The sequence shown here is derived from an EMBL/GenBank/DDBJ whole genome shotgun (WGS) entry which is preliminary data.</text>
</comment>
<dbReference type="RefSeq" id="WP_150044667.1">
    <property type="nucleotide sequence ID" value="NZ_OW485601.1"/>
</dbReference>
<comment type="similarity">
    <text evidence="1">Belongs to the enoyl-CoA hydratase/isomerase family.</text>
</comment>
<dbReference type="SUPFAM" id="SSF52096">
    <property type="entry name" value="ClpP/crotonase"/>
    <property type="match status" value="1"/>
</dbReference>
<keyword evidence="2" id="KW-0413">Isomerase</keyword>
<keyword evidence="3" id="KW-1185">Reference proteome</keyword>
<dbReference type="GO" id="GO:0016853">
    <property type="term" value="F:isomerase activity"/>
    <property type="evidence" value="ECO:0007669"/>
    <property type="project" value="UniProtKB-KW"/>
</dbReference>
<evidence type="ECO:0000313" key="2">
    <source>
        <dbReference type="EMBL" id="KAA5608942.1"/>
    </source>
</evidence>
<organism evidence="2 3">
    <name type="scientific">Rhodovastum atsumiense</name>
    <dbReference type="NCBI Taxonomy" id="504468"/>
    <lineage>
        <taxon>Bacteria</taxon>
        <taxon>Pseudomonadati</taxon>
        <taxon>Pseudomonadota</taxon>
        <taxon>Alphaproteobacteria</taxon>
        <taxon>Acetobacterales</taxon>
        <taxon>Acetobacteraceae</taxon>
        <taxon>Rhodovastum</taxon>
    </lineage>
</organism>
<reference evidence="2 3" key="1">
    <citation type="submission" date="2019-09" db="EMBL/GenBank/DDBJ databases">
        <title>Genome sequence of Rhodovastum atsumiense, a diverse member of the Acetobacteraceae family of non-sulfur purple photosynthetic bacteria.</title>
        <authorList>
            <person name="Meyer T."/>
            <person name="Kyndt J."/>
        </authorList>
    </citation>
    <scope>NUCLEOTIDE SEQUENCE [LARGE SCALE GENOMIC DNA]</scope>
    <source>
        <strain evidence="2 3">DSM 21279</strain>
    </source>
</reference>
<sequence length="259" mass="28297">MSEQTVLVQTRGPVMWITINREERRNAMNDAVIAAIADAFTQAMADSFLRAVVLTGVGERAFCAGVDLAPGAGSFQYDFSQVGVPFVRLMRQARDLTLPLIARVNGACMAGGMGLLGMCDMAVAAEHARFGLPEVKVGVFPMQIMAVLQDLIPRRKLYELALSGEPIDATEALSLGLLNYVVPKADLDARLDWLLARILDKSPTAIRRGKYAMRQIEALDFDHAASFMEAQIGTLALTEDAAEGRRAFNEKRPPIWTGR</sequence>
<evidence type="ECO:0000313" key="3">
    <source>
        <dbReference type="Proteomes" id="UP000325255"/>
    </source>
</evidence>
<protein>
    <submittedName>
        <fullName evidence="2">Enoyl-CoA hydratase/isomerase family protein</fullName>
    </submittedName>
</protein>
<dbReference type="EMBL" id="VWPK01000064">
    <property type="protein sequence ID" value="KAA5608942.1"/>
    <property type="molecule type" value="Genomic_DNA"/>
</dbReference>
<gene>
    <name evidence="2" type="ORF">F1189_26790</name>
</gene>
<name>A0A5M6IL92_9PROT</name>
<dbReference type="Gene3D" id="3.90.226.10">
    <property type="entry name" value="2-enoyl-CoA Hydratase, Chain A, domain 1"/>
    <property type="match status" value="1"/>
</dbReference>
<dbReference type="CDD" id="cd06558">
    <property type="entry name" value="crotonase-like"/>
    <property type="match status" value="1"/>
</dbReference>
<evidence type="ECO:0000256" key="1">
    <source>
        <dbReference type="ARBA" id="ARBA00005254"/>
    </source>
</evidence>
<dbReference type="GO" id="GO:0008300">
    <property type="term" value="P:isoprenoid catabolic process"/>
    <property type="evidence" value="ECO:0007669"/>
    <property type="project" value="TreeGrafter"/>
</dbReference>
<dbReference type="Gene3D" id="1.10.12.10">
    <property type="entry name" value="Lyase 2-enoyl-coa Hydratase, Chain A, domain 2"/>
    <property type="match status" value="1"/>
</dbReference>
<dbReference type="InterPro" id="IPR029045">
    <property type="entry name" value="ClpP/crotonase-like_dom_sf"/>
</dbReference>
<dbReference type="InterPro" id="IPR051683">
    <property type="entry name" value="Enoyl-CoA_Hydratase/Isomerase"/>
</dbReference>
<dbReference type="Proteomes" id="UP000325255">
    <property type="component" value="Unassembled WGS sequence"/>
</dbReference>
<dbReference type="AlphaFoldDB" id="A0A5M6IL92"/>
<dbReference type="InterPro" id="IPR001753">
    <property type="entry name" value="Enoyl-CoA_hydra/iso"/>
</dbReference>
<dbReference type="OrthoDB" id="7257009at2"/>
<accession>A0A5M6IL92</accession>
<dbReference type="PANTHER" id="PTHR42964:SF1">
    <property type="entry name" value="POLYKETIDE BIOSYNTHESIS ENOYL-COA HYDRATASE PKSH-RELATED"/>
    <property type="match status" value="1"/>
</dbReference>
<proteinExistence type="inferred from homology"/>